<name>A0ABS8DI77_9FIRM</name>
<feature type="transmembrane region" description="Helical" evidence="1">
    <location>
        <begin position="52"/>
        <end position="72"/>
    </location>
</feature>
<feature type="transmembrane region" description="Helical" evidence="1">
    <location>
        <begin position="116"/>
        <end position="140"/>
    </location>
</feature>
<accession>A0ABS8DI77</accession>
<comment type="caution">
    <text evidence="2">The sequence shown here is derived from an EMBL/GenBank/DDBJ whole genome shotgun (WGS) entry which is preliminary data.</text>
</comment>
<evidence type="ECO:0000313" key="3">
    <source>
        <dbReference type="Proteomes" id="UP001299546"/>
    </source>
</evidence>
<keyword evidence="1" id="KW-0472">Membrane</keyword>
<feature type="transmembrane region" description="Helical" evidence="1">
    <location>
        <begin position="177"/>
        <end position="198"/>
    </location>
</feature>
<dbReference type="Proteomes" id="UP001299546">
    <property type="component" value="Unassembled WGS sequence"/>
</dbReference>
<dbReference type="EMBL" id="JAJCIS010000009">
    <property type="protein sequence ID" value="MCB7388143.1"/>
    <property type="molecule type" value="Genomic_DNA"/>
</dbReference>
<organism evidence="2 3">
    <name type="scientific">Bariatricus massiliensis</name>
    <dbReference type="NCBI Taxonomy" id="1745713"/>
    <lineage>
        <taxon>Bacteria</taxon>
        <taxon>Bacillati</taxon>
        <taxon>Bacillota</taxon>
        <taxon>Clostridia</taxon>
        <taxon>Lachnospirales</taxon>
        <taxon>Lachnospiraceae</taxon>
        <taxon>Bariatricus</taxon>
    </lineage>
</organism>
<feature type="transmembrane region" description="Helical" evidence="1">
    <location>
        <begin position="20"/>
        <end position="40"/>
    </location>
</feature>
<evidence type="ECO:0000313" key="2">
    <source>
        <dbReference type="EMBL" id="MCB7388143.1"/>
    </source>
</evidence>
<evidence type="ECO:0000256" key="1">
    <source>
        <dbReference type="SAM" id="Phobius"/>
    </source>
</evidence>
<keyword evidence="1" id="KW-1133">Transmembrane helix</keyword>
<dbReference type="RefSeq" id="WP_066730615.1">
    <property type="nucleotide sequence ID" value="NZ_JAJCIQ010000009.1"/>
</dbReference>
<proteinExistence type="predicted"/>
<keyword evidence="3" id="KW-1185">Reference proteome</keyword>
<protein>
    <submittedName>
        <fullName evidence="2">Uncharacterized protein</fullName>
    </submittedName>
</protein>
<gene>
    <name evidence="2" type="ORF">LIZ65_12685</name>
</gene>
<reference evidence="2 3" key="1">
    <citation type="submission" date="2021-10" db="EMBL/GenBank/DDBJ databases">
        <title>Collection of gut derived symbiotic bacterial strains cultured from healthy donors.</title>
        <authorList>
            <person name="Lin H."/>
            <person name="Littmann E."/>
            <person name="Kohout C."/>
            <person name="Pamer E.G."/>
        </authorList>
    </citation>
    <scope>NUCLEOTIDE SEQUENCE [LARGE SCALE GENOMIC DNA]</scope>
    <source>
        <strain evidence="2 3">DFI.1.165</strain>
    </source>
</reference>
<feature type="transmembrane region" description="Helical" evidence="1">
    <location>
        <begin position="152"/>
        <end position="170"/>
    </location>
</feature>
<sequence length="228" mass="23996">MENNSGGFSEYDKKIHKFGLISSIIIILTLACVPLAIQLVSGVTPDVGKVLGAMSGALVVFGPVAIIEFLSYTPILGAGGMYQTCITGNTMNMKLPAAQSGQKLAQVEPGSKEADVVSVISIGVSSLVTMTIIFLGMLLAAQLMPILTSKTMAPAFNNLMPAIMGALLVPKIKSDPALASVPCIGAAIVTVVLGYATVTSMQTYLLPVFLILSVAWGYILYKRRQKKQ</sequence>
<feature type="transmembrane region" description="Helical" evidence="1">
    <location>
        <begin position="204"/>
        <end position="221"/>
    </location>
</feature>
<keyword evidence="1" id="KW-0812">Transmembrane</keyword>